<dbReference type="PANTHER" id="PTHR48207:SF3">
    <property type="entry name" value="SUCCINATE--HYDROXYMETHYLGLUTARATE COA-TRANSFERASE"/>
    <property type="match status" value="1"/>
</dbReference>
<keyword evidence="1 2" id="KW-0808">Transferase</keyword>
<sequence length="394" mass="42372">MTQFPAGCLTGTVVLDASRVLAGPFAGQLLGDHGAEVIKVESFDGDDTRGYGPPFVNGTAPYFLGLNRNKQDLGLDLSGPEGMALLFELLGQVDVFIENFKLSTWKKWGVDDLSDLNRRFPRLVHCRVSGFGETGEFGGLPGYDAALQAISGLMAVNGPPDIDACRIGIPIVDTCTGMYGAMGILLALLERNRSGRGQQVEVTLYDTAIAMLHPHASNVLNGGRASRTGNGHPNIVPYDLFPTATVPLFLAVGNDRQFRTLCTELGIEALGTDPLYRTNRDRVMNRETLRAALLPPLSKLDGMPLFQRLMELGVPCAPVLTVDEALALDHTATREMVVELDGYKGPGIAVKLDRTPGSVRRAPPTIGAHSREVLARFGLDPDRIAALAEARVVK</sequence>
<dbReference type="PANTHER" id="PTHR48207">
    <property type="entry name" value="SUCCINATE--HYDROXYMETHYLGLUTARATE COA-TRANSFERASE"/>
    <property type="match status" value="1"/>
</dbReference>
<dbReference type="InterPro" id="IPR003673">
    <property type="entry name" value="CoA-Trfase_fam_III"/>
</dbReference>
<dbReference type="Proteomes" id="UP001193501">
    <property type="component" value="Unassembled WGS sequence"/>
</dbReference>
<dbReference type="EMBL" id="JAABNR010000026">
    <property type="protein sequence ID" value="NBZ89575.1"/>
    <property type="molecule type" value="Genomic_DNA"/>
</dbReference>
<comment type="caution">
    <text evidence="2">The sequence shown here is derived from an EMBL/GenBank/DDBJ whole genome shotgun (WGS) entry which is preliminary data.</text>
</comment>
<protein>
    <submittedName>
        <fullName evidence="2">CoA transferase</fullName>
    </submittedName>
</protein>
<evidence type="ECO:0000313" key="3">
    <source>
        <dbReference type="Proteomes" id="UP001193501"/>
    </source>
</evidence>
<dbReference type="GO" id="GO:0008410">
    <property type="term" value="F:CoA-transferase activity"/>
    <property type="evidence" value="ECO:0007669"/>
    <property type="project" value="TreeGrafter"/>
</dbReference>
<evidence type="ECO:0000256" key="1">
    <source>
        <dbReference type="ARBA" id="ARBA00022679"/>
    </source>
</evidence>
<dbReference type="Gene3D" id="3.30.1540.10">
    <property type="entry name" value="formyl-coa transferase, domain 3"/>
    <property type="match status" value="1"/>
</dbReference>
<dbReference type="AlphaFoldDB" id="A0AAE4YGJ8"/>
<dbReference type="InterPro" id="IPR023606">
    <property type="entry name" value="CoA-Trfase_III_dom_1_sf"/>
</dbReference>
<dbReference type="Pfam" id="PF02515">
    <property type="entry name" value="CoA_transf_3"/>
    <property type="match status" value="1"/>
</dbReference>
<dbReference type="InterPro" id="IPR044855">
    <property type="entry name" value="CoA-Trfase_III_dom3_sf"/>
</dbReference>
<gene>
    <name evidence="2" type="ORF">GV832_18460</name>
</gene>
<evidence type="ECO:0000313" key="2">
    <source>
        <dbReference type="EMBL" id="NBZ89575.1"/>
    </source>
</evidence>
<dbReference type="Gene3D" id="3.40.50.10540">
    <property type="entry name" value="Crotonobetainyl-coa:carnitine coa-transferase, domain 1"/>
    <property type="match status" value="1"/>
</dbReference>
<name>A0AAE4YGJ8_9RHOB</name>
<proteinExistence type="predicted"/>
<organism evidence="2 3">
    <name type="scientific">Stagnihabitans tardus</name>
    <dbReference type="NCBI Taxonomy" id="2699202"/>
    <lineage>
        <taxon>Bacteria</taxon>
        <taxon>Pseudomonadati</taxon>
        <taxon>Pseudomonadota</taxon>
        <taxon>Alphaproteobacteria</taxon>
        <taxon>Rhodobacterales</taxon>
        <taxon>Paracoccaceae</taxon>
        <taxon>Stagnihabitans</taxon>
    </lineage>
</organism>
<reference evidence="2" key="1">
    <citation type="submission" date="2020-01" db="EMBL/GenBank/DDBJ databases">
        <authorList>
            <person name="Chen W.-M."/>
        </authorList>
    </citation>
    <scope>NUCLEOTIDE SEQUENCE</scope>
    <source>
        <strain evidence="2">CYK-10</strain>
    </source>
</reference>
<accession>A0AAE4YGJ8</accession>
<dbReference type="SUPFAM" id="SSF89796">
    <property type="entry name" value="CoA-transferase family III (CaiB/BaiF)"/>
    <property type="match status" value="1"/>
</dbReference>
<dbReference type="InterPro" id="IPR050483">
    <property type="entry name" value="CoA-transferase_III_domain"/>
</dbReference>
<keyword evidence="3" id="KW-1185">Reference proteome</keyword>
<dbReference type="RefSeq" id="WP_168776375.1">
    <property type="nucleotide sequence ID" value="NZ_JAABNR010000026.1"/>
</dbReference>